<evidence type="ECO:0000256" key="1">
    <source>
        <dbReference type="ARBA" id="ARBA00022490"/>
    </source>
</evidence>
<dbReference type="InterPro" id="IPR011961">
    <property type="entry name" value="RimM"/>
</dbReference>
<evidence type="ECO:0000259" key="7">
    <source>
        <dbReference type="Pfam" id="PF24986"/>
    </source>
</evidence>
<dbReference type="HAMAP" id="MF_00014">
    <property type="entry name" value="Ribosome_mat_RimM"/>
    <property type="match status" value="1"/>
</dbReference>
<evidence type="ECO:0000256" key="4">
    <source>
        <dbReference type="ARBA" id="ARBA00023186"/>
    </source>
</evidence>
<dbReference type="InterPro" id="IPR056792">
    <property type="entry name" value="PRC_RimM"/>
</dbReference>
<evidence type="ECO:0000313" key="8">
    <source>
        <dbReference type="EMBL" id="MEQ2511137.1"/>
    </source>
</evidence>
<dbReference type="PANTHER" id="PTHR33692">
    <property type="entry name" value="RIBOSOME MATURATION FACTOR RIMM"/>
    <property type="match status" value="1"/>
</dbReference>
<dbReference type="PANTHER" id="PTHR33692:SF1">
    <property type="entry name" value="RIBOSOME MATURATION FACTOR RIMM"/>
    <property type="match status" value="1"/>
</dbReference>
<protein>
    <recommendedName>
        <fullName evidence="5">Ribosome maturation factor RimM</fullName>
    </recommendedName>
</protein>
<comment type="similarity">
    <text evidence="5">Belongs to the RimM family.</text>
</comment>
<dbReference type="Gene3D" id="2.40.30.60">
    <property type="entry name" value="RimM"/>
    <property type="match status" value="1"/>
</dbReference>
<evidence type="ECO:0000256" key="3">
    <source>
        <dbReference type="ARBA" id="ARBA00022552"/>
    </source>
</evidence>
<dbReference type="Pfam" id="PF01782">
    <property type="entry name" value="RimM"/>
    <property type="match status" value="1"/>
</dbReference>
<dbReference type="Proteomes" id="UP001491552">
    <property type="component" value="Unassembled WGS sequence"/>
</dbReference>
<dbReference type="InterPro" id="IPR009000">
    <property type="entry name" value="Transl_B-barrel_sf"/>
</dbReference>
<feature type="domain" description="Ribosome maturation factor RimM PRC barrel" evidence="7">
    <location>
        <begin position="97"/>
        <end position="160"/>
    </location>
</feature>
<dbReference type="NCBIfam" id="TIGR02273">
    <property type="entry name" value="16S_RimM"/>
    <property type="match status" value="1"/>
</dbReference>
<dbReference type="SUPFAM" id="SSF50346">
    <property type="entry name" value="PRC-barrel domain"/>
    <property type="match status" value="1"/>
</dbReference>
<dbReference type="RefSeq" id="WP_349135847.1">
    <property type="nucleotide sequence ID" value="NZ_JBBMFF010000216.1"/>
</dbReference>
<keyword evidence="3 5" id="KW-0698">rRNA processing</keyword>
<sequence length="166" mass="18557">MQKKYLEAGEIVSTHGVQGEVKILPWADGPEFLLQFDTFYLDGRPYAVRSARVHKTCVLASLEGIDTPEQGMALRGKRVCIDRDEAKLPEGSVFIADLIGCRALDEDGAELGRIEDVLTMPSSDVYVIAGEKRYMVPAVREFVREIRVDEGYVRLHLIEGMAIDEN</sequence>
<keyword evidence="4 5" id="KW-0143">Chaperone</keyword>
<comment type="function">
    <text evidence="5">An accessory protein needed during the final step in the assembly of 30S ribosomal subunit, possibly for assembly of the head region. Essential for efficient processing of 16S rRNA. May be needed both before and after RbfA during the maturation of 16S rRNA. It has affinity for free ribosomal 30S subunits but not for 70S ribosomes.</text>
</comment>
<evidence type="ECO:0000256" key="5">
    <source>
        <dbReference type="HAMAP-Rule" id="MF_00014"/>
    </source>
</evidence>
<keyword evidence="1 5" id="KW-0963">Cytoplasm</keyword>
<comment type="subunit">
    <text evidence="5">Binds ribosomal protein uS19.</text>
</comment>
<dbReference type="Gene3D" id="2.30.30.240">
    <property type="entry name" value="PRC-barrel domain"/>
    <property type="match status" value="1"/>
</dbReference>
<comment type="subcellular location">
    <subcellularLocation>
        <location evidence="5">Cytoplasm</location>
    </subcellularLocation>
</comment>
<keyword evidence="9" id="KW-1185">Reference proteome</keyword>
<name>A0ABV1G6U1_9FIRM</name>
<evidence type="ECO:0000259" key="6">
    <source>
        <dbReference type="Pfam" id="PF01782"/>
    </source>
</evidence>
<feature type="domain" description="RimM N-terminal" evidence="6">
    <location>
        <begin position="8"/>
        <end position="85"/>
    </location>
</feature>
<evidence type="ECO:0000256" key="2">
    <source>
        <dbReference type="ARBA" id="ARBA00022517"/>
    </source>
</evidence>
<comment type="domain">
    <text evidence="5">The PRC barrel domain binds ribosomal protein uS19.</text>
</comment>
<organism evidence="8 9">
    <name type="scientific">Faecousia intestinalis</name>
    <dbReference type="NCBI Taxonomy" id="3133167"/>
    <lineage>
        <taxon>Bacteria</taxon>
        <taxon>Bacillati</taxon>
        <taxon>Bacillota</taxon>
        <taxon>Clostridia</taxon>
        <taxon>Eubacteriales</taxon>
        <taxon>Oscillospiraceae</taxon>
        <taxon>Faecousia</taxon>
    </lineage>
</organism>
<keyword evidence="2 5" id="KW-0690">Ribosome biogenesis</keyword>
<comment type="caution">
    <text evidence="8">The sequence shown here is derived from an EMBL/GenBank/DDBJ whole genome shotgun (WGS) entry which is preliminary data.</text>
</comment>
<dbReference type="Pfam" id="PF24986">
    <property type="entry name" value="PRC_RimM"/>
    <property type="match status" value="1"/>
</dbReference>
<dbReference type="SUPFAM" id="SSF50447">
    <property type="entry name" value="Translation proteins"/>
    <property type="match status" value="1"/>
</dbReference>
<dbReference type="InterPro" id="IPR011033">
    <property type="entry name" value="PRC_barrel-like_sf"/>
</dbReference>
<accession>A0ABV1G6U1</accession>
<proteinExistence type="inferred from homology"/>
<dbReference type="EMBL" id="JBBMFF010000216">
    <property type="protein sequence ID" value="MEQ2511137.1"/>
    <property type="molecule type" value="Genomic_DNA"/>
</dbReference>
<evidence type="ECO:0000313" key="9">
    <source>
        <dbReference type="Proteomes" id="UP001491552"/>
    </source>
</evidence>
<dbReference type="InterPro" id="IPR036976">
    <property type="entry name" value="RimM_N_sf"/>
</dbReference>
<dbReference type="InterPro" id="IPR002676">
    <property type="entry name" value="RimM_N"/>
</dbReference>
<reference evidence="8 9" key="1">
    <citation type="submission" date="2024-03" db="EMBL/GenBank/DDBJ databases">
        <title>Human intestinal bacterial collection.</title>
        <authorList>
            <person name="Pauvert C."/>
            <person name="Hitch T.C.A."/>
            <person name="Clavel T."/>
        </authorList>
    </citation>
    <scope>NUCLEOTIDE SEQUENCE [LARGE SCALE GENOMIC DNA]</scope>
    <source>
        <strain evidence="8 9">CLA-AA-H192</strain>
    </source>
</reference>
<gene>
    <name evidence="5 8" type="primary">rimM</name>
    <name evidence="8" type="ORF">WMO66_07750</name>
</gene>